<dbReference type="Proteomes" id="UP000319103">
    <property type="component" value="Unassembled WGS sequence"/>
</dbReference>
<evidence type="ECO:0000313" key="4">
    <source>
        <dbReference type="Proteomes" id="UP000319103"/>
    </source>
</evidence>
<dbReference type="RefSeq" id="WP_141632377.1">
    <property type="nucleotide sequence ID" value="NZ_VIGB01000003.1"/>
</dbReference>
<accession>A0A540VY40</accession>
<comment type="caution">
    <text evidence="3">The sequence shown here is derived from an EMBL/GenBank/DDBJ whole genome shotgun (WGS) entry which is preliminary data.</text>
</comment>
<dbReference type="PANTHER" id="PTHR37017">
    <property type="entry name" value="AB HYDROLASE-1 DOMAIN-CONTAINING PROTEIN-RELATED"/>
    <property type="match status" value="1"/>
</dbReference>
<evidence type="ECO:0000259" key="2">
    <source>
        <dbReference type="Pfam" id="PF12697"/>
    </source>
</evidence>
<dbReference type="Pfam" id="PF12697">
    <property type="entry name" value="Abhydrolase_6"/>
    <property type="match status" value="1"/>
</dbReference>
<proteinExistence type="predicted"/>
<dbReference type="Gene3D" id="3.40.50.1820">
    <property type="entry name" value="alpha/beta hydrolase"/>
    <property type="match status" value="1"/>
</dbReference>
<dbReference type="InterPro" id="IPR000073">
    <property type="entry name" value="AB_hydrolase_1"/>
</dbReference>
<dbReference type="EMBL" id="VIGB01000003">
    <property type="protein sequence ID" value="TQF01647.1"/>
    <property type="molecule type" value="Genomic_DNA"/>
</dbReference>
<sequence>MHSTSSRYRLAGRAVPVALLLATATATLAPAPPVMADARPTFTAADPQSAADKPTIVLVHGAWADASSWNPVISRLEKAGYPVVAPPNPLRGVAADAETIADFVATIPGPVVLVGHSYGGMVITNAATKTPNVRALVYDDAYIPDQGDTVFAINAAQPGSCVTAAPTTFLNLVPYPGGPAGDVDAYLKYAPNGQYQGFDQCFANRVPAARSRLLAAGQRPFAVSAGTEPSGPPAWKTLPSWAVVGTQDHVIPPTEQLFMAHRAGSHVVQVPAGHLSLLTDPDTVAHTITEAAKAVG</sequence>
<name>A0A540VY40_9ACTN</name>
<evidence type="ECO:0000313" key="3">
    <source>
        <dbReference type="EMBL" id="TQF01647.1"/>
    </source>
</evidence>
<keyword evidence="3" id="KW-0378">Hydrolase</keyword>
<organism evidence="3 4">
    <name type="scientific">Kitasatospora acidiphila</name>
    <dbReference type="NCBI Taxonomy" id="2567942"/>
    <lineage>
        <taxon>Bacteria</taxon>
        <taxon>Bacillati</taxon>
        <taxon>Actinomycetota</taxon>
        <taxon>Actinomycetes</taxon>
        <taxon>Kitasatosporales</taxon>
        <taxon>Streptomycetaceae</taxon>
        <taxon>Kitasatospora</taxon>
    </lineage>
</organism>
<evidence type="ECO:0000256" key="1">
    <source>
        <dbReference type="SAM" id="SignalP"/>
    </source>
</evidence>
<dbReference type="GO" id="GO:0016787">
    <property type="term" value="F:hydrolase activity"/>
    <property type="evidence" value="ECO:0007669"/>
    <property type="project" value="UniProtKB-KW"/>
</dbReference>
<keyword evidence="4" id="KW-1185">Reference proteome</keyword>
<protein>
    <submittedName>
        <fullName evidence="3">Alpha/beta hydrolase</fullName>
    </submittedName>
</protein>
<feature type="domain" description="AB hydrolase-1" evidence="2">
    <location>
        <begin position="56"/>
        <end position="286"/>
    </location>
</feature>
<dbReference type="InterPro" id="IPR029058">
    <property type="entry name" value="AB_hydrolase_fold"/>
</dbReference>
<dbReference type="OrthoDB" id="9814966at2"/>
<keyword evidence="1" id="KW-0732">Signal</keyword>
<gene>
    <name evidence="3" type="ORF">E6W39_04535</name>
</gene>
<feature type="signal peptide" evidence="1">
    <location>
        <begin position="1"/>
        <end position="36"/>
    </location>
</feature>
<dbReference type="AlphaFoldDB" id="A0A540VY40"/>
<dbReference type="SUPFAM" id="SSF53474">
    <property type="entry name" value="alpha/beta-Hydrolases"/>
    <property type="match status" value="1"/>
</dbReference>
<dbReference type="InterPro" id="IPR052897">
    <property type="entry name" value="Sec-Metab_Biosynth_Hydrolase"/>
</dbReference>
<dbReference type="PANTHER" id="PTHR37017:SF11">
    <property type="entry name" value="ESTERASE_LIPASE_THIOESTERASE DOMAIN-CONTAINING PROTEIN"/>
    <property type="match status" value="1"/>
</dbReference>
<reference evidence="3 4" key="1">
    <citation type="submission" date="2019-06" db="EMBL/GenBank/DDBJ databases">
        <title>Description of Kitasatospora acidophila sp. nov. isolated from pine grove soil, and reclassification of Streptomyces novaecaesareae to Kitasatospora novaeceasareae comb. nov.</title>
        <authorList>
            <person name="Kim M.J."/>
        </authorList>
    </citation>
    <scope>NUCLEOTIDE SEQUENCE [LARGE SCALE GENOMIC DNA]</scope>
    <source>
        <strain evidence="3 4">MMS16-CNU292</strain>
    </source>
</reference>
<feature type="chain" id="PRO_5039223066" evidence="1">
    <location>
        <begin position="37"/>
        <end position="296"/>
    </location>
</feature>